<name>A0A8S3YSL7_9EUPU</name>
<evidence type="ECO:0000256" key="2">
    <source>
        <dbReference type="SAM" id="Phobius"/>
    </source>
</evidence>
<feature type="region of interest" description="Disordered" evidence="1">
    <location>
        <begin position="23"/>
        <end position="44"/>
    </location>
</feature>
<reference evidence="3" key="1">
    <citation type="submission" date="2021-04" db="EMBL/GenBank/DDBJ databases">
        <authorList>
            <consortium name="Molecular Ecology Group"/>
        </authorList>
    </citation>
    <scope>NUCLEOTIDE SEQUENCE</scope>
</reference>
<keyword evidence="2" id="KW-0472">Membrane</keyword>
<feature type="compositionally biased region" description="Basic and acidic residues" evidence="1">
    <location>
        <begin position="24"/>
        <end position="36"/>
    </location>
</feature>
<comment type="caution">
    <text evidence="3">The sequence shown here is derived from an EMBL/GenBank/DDBJ whole genome shotgun (WGS) entry which is preliminary data.</text>
</comment>
<dbReference type="AlphaFoldDB" id="A0A8S3YSL7"/>
<evidence type="ECO:0000313" key="4">
    <source>
        <dbReference type="Proteomes" id="UP000678393"/>
    </source>
</evidence>
<keyword evidence="2" id="KW-0812">Transmembrane</keyword>
<dbReference type="PANTHER" id="PTHR31389:SF4">
    <property type="entry name" value="LD39211P"/>
    <property type="match status" value="1"/>
</dbReference>
<gene>
    <name evidence="3" type="ORF">CUNI_LOCUS4013</name>
</gene>
<organism evidence="3 4">
    <name type="scientific">Candidula unifasciata</name>
    <dbReference type="NCBI Taxonomy" id="100452"/>
    <lineage>
        <taxon>Eukaryota</taxon>
        <taxon>Metazoa</taxon>
        <taxon>Spiralia</taxon>
        <taxon>Lophotrochozoa</taxon>
        <taxon>Mollusca</taxon>
        <taxon>Gastropoda</taxon>
        <taxon>Heterobranchia</taxon>
        <taxon>Euthyneura</taxon>
        <taxon>Panpulmonata</taxon>
        <taxon>Eupulmonata</taxon>
        <taxon>Stylommatophora</taxon>
        <taxon>Helicina</taxon>
        <taxon>Helicoidea</taxon>
        <taxon>Geomitridae</taxon>
        <taxon>Candidula</taxon>
    </lineage>
</organism>
<proteinExistence type="predicted"/>
<dbReference type="Pfam" id="PF07801">
    <property type="entry name" value="DUF1647"/>
    <property type="match status" value="1"/>
</dbReference>
<evidence type="ECO:0000256" key="1">
    <source>
        <dbReference type="SAM" id="MobiDB-lite"/>
    </source>
</evidence>
<keyword evidence="2" id="KW-1133">Transmembrane helix</keyword>
<dbReference type="InterPro" id="IPR012444">
    <property type="entry name" value="DUF1647"/>
</dbReference>
<dbReference type="OrthoDB" id="10053392at2759"/>
<dbReference type="PANTHER" id="PTHR31389">
    <property type="entry name" value="LD39211P"/>
    <property type="match status" value="1"/>
</dbReference>
<keyword evidence="4" id="KW-1185">Reference proteome</keyword>
<protein>
    <submittedName>
        <fullName evidence="3">Uncharacterized protein</fullName>
    </submittedName>
</protein>
<dbReference type="EMBL" id="CAJHNH020000557">
    <property type="protein sequence ID" value="CAG5118455.1"/>
    <property type="molecule type" value="Genomic_DNA"/>
</dbReference>
<sequence>MSRSNELHALYLNSLNMFTRTAGKKKEDEKKNDQPKLKPSKNVPHKDIPLELPAFPLTANMLFLSFILWFLNNFYYYNKQNYQIENYTVGDAVPYLLRMRNSKKEDFPIESKTLPPLVTGITSSQFYQFQGLVRHIEEDLRPIHPNLKLIVYDLGQSSRARQLLHQYCNCEVRDFHFERFPGHVSTVSNFAWRPIIIHQILDEYGSVLYVEPTTRLKSPNSLNYLRMRGLKSYFVWDPLTFTSLVAYTDPDMFEYFNESRCAFKDCSLISSEAVAVYRTEATWVELMRPWLVCALNEQCIAPTNARYSGCIEIRHPHTTGCHRYDMSALSIILNRAVQYTIDSEQMVSFRLTYTDLEEVTYFPEQPWAHTQLFLLLVTPLLFVLVHKMFCKKRRTCRL</sequence>
<evidence type="ECO:0000313" key="3">
    <source>
        <dbReference type="EMBL" id="CAG5118455.1"/>
    </source>
</evidence>
<accession>A0A8S3YSL7</accession>
<dbReference type="Proteomes" id="UP000678393">
    <property type="component" value="Unassembled WGS sequence"/>
</dbReference>
<feature type="transmembrane region" description="Helical" evidence="2">
    <location>
        <begin position="372"/>
        <end position="390"/>
    </location>
</feature>